<dbReference type="GO" id="GO:0004788">
    <property type="term" value="F:thiamine diphosphokinase activity"/>
    <property type="evidence" value="ECO:0007669"/>
    <property type="project" value="InterPro"/>
</dbReference>
<keyword evidence="1" id="KW-0808">Transferase</keyword>
<dbReference type="InterPro" id="IPR036371">
    <property type="entry name" value="TPK_B1-bd_sf"/>
</dbReference>
<evidence type="ECO:0000256" key="4">
    <source>
        <dbReference type="ARBA" id="ARBA00022840"/>
    </source>
</evidence>
<keyword evidence="4" id="KW-0067">ATP-binding</keyword>
<dbReference type="STRING" id="318479.A0A158Q566"/>
<evidence type="ECO:0000256" key="2">
    <source>
        <dbReference type="ARBA" id="ARBA00022741"/>
    </source>
</evidence>
<proteinExistence type="predicted"/>
<dbReference type="InterPro" id="IPR007373">
    <property type="entry name" value="Thiamin_PyroPKinase_B1-bd"/>
</dbReference>
<dbReference type="InterPro" id="IPR006282">
    <property type="entry name" value="Thi_PPkinase"/>
</dbReference>
<dbReference type="InterPro" id="IPR007371">
    <property type="entry name" value="TPK_catalytic"/>
</dbReference>
<keyword evidence="2" id="KW-0547">Nucleotide-binding</keyword>
<keyword evidence="3" id="KW-0418">Kinase</keyword>
<dbReference type="GO" id="GO:0005524">
    <property type="term" value="F:ATP binding"/>
    <property type="evidence" value="ECO:0007669"/>
    <property type="project" value="UniProtKB-KW"/>
</dbReference>
<evidence type="ECO:0000313" key="6">
    <source>
        <dbReference type="EMBL" id="VDN51360.1"/>
    </source>
</evidence>
<dbReference type="NCBIfam" id="TIGR01378">
    <property type="entry name" value="thi_PPkinase"/>
    <property type="match status" value="1"/>
</dbReference>
<dbReference type="PANTHER" id="PTHR13622">
    <property type="entry name" value="THIAMIN PYROPHOSPHOKINASE"/>
    <property type="match status" value="1"/>
</dbReference>
<feature type="domain" description="Thiamin pyrophosphokinase thiamin-binding" evidence="5">
    <location>
        <begin position="166"/>
        <end position="234"/>
    </location>
</feature>
<keyword evidence="8" id="KW-1185">Reference proteome</keyword>
<dbReference type="Pfam" id="PF04265">
    <property type="entry name" value="TPK_B1_binding"/>
    <property type="match status" value="1"/>
</dbReference>
<dbReference type="AlphaFoldDB" id="A0A158Q566"/>
<protein>
    <submittedName>
        <fullName evidence="9">Thiamine diphosphokinase</fullName>
    </submittedName>
</protein>
<dbReference type="SUPFAM" id="SSF63999">
    <property type="entry name" value="Thiamin pyrophosphokinase, catalytic domain"/>
    <property type="match status" value="1"/>
</dbReference>
<evidence type="ECO:0000313" key="8">
    <source>
        <dbReference type="Proteomes" id="UP000274756"/>
    </source>
</evidence>
<dbReference type="EMBL" id="UYYG01000018">
    <property type="protein sequence ID" value="VDN51360.1"/>
    <property type="molecule type" value="Genomic_DNA"/>
</dbReference>
<reference evidence="9" key="1">
    <citation type="submission" date="2016-04" db="UniProtKB">
        <authorList>
            <consortium name="WormBaseParasite"/>
        </authorList>
    </citation>
    <scope>IDENTIFICATION</scope>
</reference>
<gene>
    <name evidence="6" type="ORF">DME_LOCUS1333</name>
</gene>
<dbReference type="WBParaSite" id="DME_0000660401-mRNA-1">
    <property type="protein sequence ID" value="DME_0000660401-mRNA-1"/>
    <property type="gene ID" value="DME_0000660401"/>
</dbReference>
<dbReference type="GO" id="GO:0009229">
    <property type="term" value="P:thiamine diphosphate biosynthetic process"/>
    <property type="evidence" value="ECO:0007669"/>
    <property type="project" value="InterPro"/>
</dbReference>
<dbReference type="InterPro" id="IPR036759">
    <property type="entry name" value="TPK_catalytic_sf"/>
</dbReference>
<dbReference type="GO" id="GO:0016301">
    <property type="term" value="F:kinase activity"/>
    <property type="evidence" value="ECO:0007669"/>
    <property type="project" value="UniProtKB-KW"/>
</dbReference>
<dbReference type="GO" id="GO:0006772">
    <property type="term" value="P:thiamine metabolic process"/>
    <property type="evidence" value="ECO:0007669"/>
    <property type="project" value="InterPro"/>
</dbReference>
<dbReference type="SUPFAM" id="SSF63862">
    <property type="entry name" value="Thiamin pyrophosphokinase, substrate-binding domain"/>
    <property type="match status" value="1"/>
</dbReference>
<dbReference type="CDD" id="cd07995">
    <property type="entry name" value="TPK"/>
    <property type="match status" value="1"/>
</dbReference>
<sequence length="248" mass="28127">MSKVTLNPLKIFDMKDHVVVILNSPSIWSEVWKQIWNDSRINVCADGAANKLMEMTKHGDYKMPKKIVGDFDSINKGTKEYFIEQGVSLIHVPDQNSPDILKSLKNALIDADIDKHEYVVILGGLCGRLDHTFQTVSILIRFYKEYQLDNVFVYDGCNLLTIINEGETELDFSDHPEFLTKMCGVIPICQRETIVTSTGLQYDMDSRQLAFGHLVSSSNRIMEDKVTIKTNAPANQTFDHCISYVNSL</sequence>
<evidence type="ECO:0000256" key="1">
    <source>
        <dbReference type="ARBA" id="ARBA00022679"/>
    </source>
</evidence>
<reference evidence="6 8" key="2">
    <citation type="submission" date="2018-11" db="EMBL/GenBank/DDBJ databases">
        <authorList>
            <consortium name="Pathogen Informatics"/>
        </authorList>
    </citation>
    <scope>NUCLEOTIDE SEQUENCE [LARGE SCALE GENOMIC DNA]</scope>
</reference>
<organism evidence="7 9">
    <name type="scientific">Dracunculus medinensis</name>
    <name type="common">Guinea worm</name>
    <dbReference type="NCBI Taxonomy" id="318479"/>
    <lineage>
        <taxon>Eukaryota</taxon>
        <taxon>Metazoa</taxon>
        <taxon>Ecdysozoa</taxon>
        <taxon>Nematoda</taxon>
        <taxon>Chromadorea</taxon>
        <taxon>Rhabditida</taxon>
        <taxon>Spirurina</taxon>
        <taxon>Dracunculoidea</taxon>
        <taxon>Dracunculidae</taxon>
        <taxon>Dracunculus</taxon>
    </lineage>
</organism>
<accession>A0A158Q566</accession>
<dbReference type="OrthoDB" id="25149at2759"/>
<dbReference type="Gene3D" id="3.40.50.10240">
    <property type="entry name" value="Thiamin pyrophosphokinase, catalytic domain"/>
    <property type="match status" value="1"/>
</dbReference>
<evidence type="ECO:0000313" key="7">
    <source>
        <dbReference type="Proteomes" id="UP000038040"/>
    </source>
</evidence>
<dbReference type="Proteomes" id="UP000274756">
    <property type="component" value="Unassembled WGS sequence"/>
</dbReference>
<evidence type="ECO:0000313" key="9">
    <source>
        <dbReference type="WBParaSite" id="DME_0000660401-mRNA-1"/>
    </source>
</evidence>
<dbReference type="SMART" id="SM00983">
    <property type="entry name" value="TPK_B1_binding"/>
    <property type="match status" value="1"/>
</dbReference>
<dbReference type="GO" id="GO:0030975">
    <property type="term" value="F:thiamine binding"/>
    <property type="evidence" value="ECO:0007669"/>
    <property type="project" value="InterPro"/>
</dbReference>
<dbReference type="PANTHER" id="PTHR13622:SF8">
    <property type="entry name" value="THIAMIN PYROPHOSPHOKINASE 1"/>
    <property type="match status" value="1"/>
</dbReference>
<name>A0A158Q566_DRAME</name>
<dbReference type="Pfam" id="PF04263">
    <property type="entry name" value="TPK_catalytic"/>
    <property type="match status" value="1"/>
</dbReference>
<evidence type="ECO:0000256" key="3">
    <source>
        <dbReference type="ARBA" id="ARBA00022777"/>
    </source>
</evidence>
<evidence type="ECO:0000259" key="5">
    <source>
        <dbReference type="SMART" id="SM00983"/>
    </source>
</evidence>
<dbReference type="Proteomes" id="UP000038040">
    <property type="component" value="Unplaced"/>
</dbReference>